<dbReference type="EMBL" id="KV441551">
    <property type="protein sequence ID" value="OAG07410.1"/>
    <property type="molecule type" value="Genomic_DNA"/>
</dbReference>
<keyword evidence="1" id="KW-1133">Transmembrane helix</keyword>
<feature type="transmembrane region" description="Helical" evidence="1">
    <location>
        <begin position="86"/>
        <end position="105"/>
    </location>
</feature>
<dbReference type="InParanoid" id="A0A177CKN8"/>
<proteinExistence type="predicted"/>
<accession>A0A177CKN8</accession>
<protein>
    <submittedName>
        <fullName evidence="2">Uncharacterized protein</fullName>
    </submittedName>
</protein>
<evidence type="ECO:0000313" key="3">
    <source>
        <dbReference type="Proteomes" id="UP000077069"/>
    </source>
</evidence>
<evidence type="ECO:0000256" key="1">
    <source>
        <dbReference type="SAM" id="Phobius"/>
    </source>
</evidence>
<gene>
    <name evidence="2" type="ORF">CC84DRAFT_1175228</name>
</gene>
<name>A0A177CKN8_9PLEO</name>
<dbReference type="Proteomes" id="UP000077069">
    <property type="component" value="Unassembled WGS sequence"/>
</dbReference>
<feature type="transmembrane region" description="Helical" evidence="1">
    <location>
        <begin position="117"/>
        <end position="137"/>
    </location>
</feature>
<dbReference type="GeneID" id="28763626"/>
<keyword evidence="3" id="KW-1185">Reference proteome</keyword>
<dbReference type="RefSeq" id="XP_018037775.1">
    <property type="nucleotide sequence ID" value="XM_018180140.1"/>
</dbReference>
<reference evidence="2 3" key="1">
    <citation type="submission" date="2016-05" db="EMBL/GenBank/DDBJ databases">
        <title>Comparative analysis of secretome profiles of manganese(II)-oxidizing ascomycete fungi.</title>
        <authorList>
            <consortium name="DOE Joint Genome Institute"/>
            <person name="Zeiner C.A."/>
            <person name="Purvine S.O."/>
            <person name="Zink E.M."/>
            <person name="Wu S."/>
            <person name="Pasa-Tolic L."/>
            <person name="Chaput D.L."/>
            <person name="Haridas S."/>
            <person name="Grigoriev I.V."/>
            <person name="Santelli C.M."/>
            <person name="Hansel C.M."/>
        </authorList>
    </citation>
    <scope>NUCLEOTIDE SEQUENCE [LARGE SCALE GENOMIC DNA]</scope>
    <source>
        <strain evidence="2 3">AP3s5-JAC2a</strain>
    </source>
</reference>
<evidence type="ECO:0000313" key="2">
    <source>
        <dbReference type="EMBL" id="OAG07410.1"/>
    </source>
</evidence>
<keyword evidence="1" id="KW-0472">Membrane</keyword>
<keyword evidence="1" id="KW-0812">Transmembrane</keyword>
<dbReference type="AlphaFoldDB" id="A0A177CKN8"/>
<organism evidence="2 3">
    <name type="scientific">Paraphaeosphaeria sporulosa</name>
    <dbReference type="NCBI Taxonomy" id="1460663"/>
    <lineage>
        <taxon>Eukaryota</taxon>
        <taxon>Fungi</taxon>
        <taxon>Dikarya</taxon>
        <taxon>Ascomycota</taxon>
        <taxon>Pezizomycotina</taxon>
        <taxon>Dothideomycetes</taxon>
        <taxon>Pleosporomycetidae</taxon>
        <taxon>Pleosporales</taxon>
        <taxon>Massarineae</taxon>
        <taxon>Didymosphaeriaceae</taxon>
        <taxon>Paraphaeosphaeria</taxon>
    </lineage>
</organism>
<sequence>MEICQGCHTSTVFDQAYLVLSNCVSVRINGRTRETCEYWECKFQAEFLHVTPKETAFVDLSRRSCRVIDLIQKSHFSFESSSADSYSFALAVIFCASSCGSWFLLLSSFSGPHHPLFLSSILVLIYIRFFLLALIHFDPNRCGARLPPEALLSAGGPLSYDVHHDVHVPAGAYPRIPCLCGPGFWSYRDEIWRLDLGAIWNNHPA</sequence>